<dbReference type="STRING" id="1448318.A0A319EHX2"/>
<feature type="region of interest" description="Disordered" evidence="1">
    <location>
        <begin position="672"/>
        <end position="696"/>
    </location>
</feature>
<dbReference type="VEuPathDB" id="FungiDB:BO78DRAFT_309252"/>
<feature type="compositionally biased region" description="Low complexity" evidence="1">
    <location>
        <begin position="680"/>
        <end position="689"/>
    </location>
</feature>
<evidence type="ECO:0000313" key="3">
    <source>
        <dbReference type="Proteomes" id="UP000248423"/>
    </source>
</evidence>
<feature type="region of interest" description="Disordered" evidence="1">
    <location>
        <begin position="292"/>
        <end position="324"/>
    </location>
</feature>
<accession>A0A319EHX2</accession>
<dbReference type="AlphaFoldDB" id="A0A319EHX2"/>
<sequence>MGGFLSVQSKEKRRRSNRLSKPPPNKAALGSTSSRASHQASVSNSPTRTQAAAWQNPWTGTSIPVSAPESETGGRRSQSLPSVSYQPGAPWPSVNKTRKCQSMVKAPDDLGPRLSVRTATMSDSMGGQPSRRSSRQGSFQTATPRNGPEPSMARQPSRSYSTHSPPQRTQSTMHHSTIEEATSSNTLFMVDSQGFSLIRRRSLLTRPGVATRRSTRDTARRLSSPIDQEINPSVNYRNGTYIPSRLLLSDCEDAARGPSGPLTQLRPPTPNDFEYTHLGALKLGSLRVVNGSASPCPSDRTRLNRPNSPTIEASDVGTHGSEPRQPIEERQHHAHQVPTHLDCEPQLAHGFVPGSSQDVELTRSSGHDALKNSDGGLPLDQEYPPGLHKNRTYASMLQIPVTSETGKHEDYSASPFSFEKSPTISTPYRLRGNETEDEGICVPNEEKIFAPQLDCAFRDHEHRELQHPHIKVDSGYSSAASVRSTRRSTDSHASARQSGRSRRFTFGGSPRDLETWDGKTCSDFDDQLPVHRRSSLHDPTTGPKVDICGWSTHGNSMCHDFQRTPMKGRLRSSSFTTSHEPKHAMSFSQYCHQLRSLETSSPDISDVSADAVPHPSVQRQNTGAFIAQPGTICAMKQPRVTAKQCDAQASSSSMGTARLPKPNLDALRMSVPESTGDVGAGRPAFGPPRGRTRSRSIECQQKRLTKHAKRPNLYMAASPFIFH</sequence>
<keyword evidence="3" id="KW-1185">Reference proteome</keyword>
<dbReference type="OrthoDB" id="5341904at2759"/>
<feature type="compositionally biased region" description="Polar residues" evidence="1">
    <location>
        <begin position="154"/>
        <end position="176"/>
    </location>
</feature>
<feature type="compositionally biased region" description="Low complexity" evidence="1">
    <location>
        <begin position="124"/>
        <end position="140"/>
    </location>
</feature>
<name>A0A319EHX2_ASPSB</name>
<protein>
    <submittedName>
        <fullName evidence="2">Uncharacterized protein</fullName>
    </submittedName>
</protein>
<evidence type="ECO:0000256" key="1">
    <source>
        <dbReference type="SAM" id="MobiDB-lite"/>
    </source>
</evidence>
<feature type="region of interest" description="Disordered" evidence="1">
    <location>
        <begin position="466"/>
        <end position="509"/>
    </location>
</feature>
<proteinExistence type="predicted"/>
<organism evidence="2 3">
    <name type="scientific">Aspergillus sclerotiicarbonarius (strain CBS 121057 / IBT 28362)</name>
    <dbReference type="NCBI Taxonomy" id="1448318"/>
    <lineage>
        <taxon>Eukaryota</taxon>
        <taxon>Fungi</taxon>
        <taxon>Dikarya</taxon>
        <taxon>Ascomycota</taxon>
        <taxon>Pezizomycotina</taxon>
        <taxon>Eurotiomycetes</taxon>
        <taxon>Eurotiomycetidae</taxon>
        <taxon>Eurotiales</taxon>
        <taxon>Aspergillaceae</taxon>
        <taxon>Aspergillus</taxon>
        <taxon>Aspergillus subgen. Circumdati</taxon>
    </lineage>
</organism>
<feature type="compositionally biased region" description="Polar residues" evidence="1">
    <location>
        <begin position="354"/>
        <end position="364"/>
    </location>
</feature>
<feature type="region of interest" description="Disordered" evidence="1">
    <location>
        <begin position="1"/>
        <end position="176"/>
    </location>
</feature>
<feature type="compositionally biased region" description="Polar residues" evidence="1">
    <location>
        <begin position="30"/>
        <end position="64"/>
    </location>
</feature>
<feature type="region of interest" description="Disordered" evidence="1">
    <location>
        <begin position="353"/>
        <end position="379"/>
    </location>
</feature>
<dbReference type="EMBL" id="KZ826330">
    <property type="protein sequence ID" value="PYI09041.1"/>
    <property type="molecule type" value="Genomic_DNA"/>
</dbReference>
<dbReference type="Proteomes" id="UP000248423">
    <property type="component" value="Unassembled WGS sequence"/>
</dbReference>
<evidence type="ECO:0000313" key="2">
    <source>
        <dbReference type="EMBL" id="PYI09041.1"/>
    </source>
</evidence>
<gene>
    <name evidence="2" type="ORF">BO78DRAFT_309252</name>
</gene>
<feature type="compositionally biased region" description="Polar residues" evidence="1">
    <location>
        <begin position="75"/>
        <end position="85"/>
    </location>
</feature>
<reference evidence="2 3" key="1">
    <citation type="submission" date="2018-02" db="EMBL/GenBank/DDBJ databases">
        <title>The genomes of Aspergillus section Nigri reveals drivers in fungal speciation.</title>
        <authorList>
            <consortium name="DOE Joint Genome Institute"/>
            <person name="Vesth T.C."/>
            <person name="Nybo J."/>
            <person name="Theobald S."/>
            <person name="Brandl J."/>
            <person name="Frisvad J.C."/>
            <person name="Nielsen K.F."/>
            <person name="Lyhne E.K."/>
            <person name="Kogle M.E."/>
            <person name="Kuo A."/>
            <person name="Riley R."/>
            <person name="Clum A."/>
            <person name="Nolan M."/>
            <person name="Lipzen A."/>
            <person name="Salamov A."/>
            <person name="Henrissat B."/>
            <person name="Wiebenga A."/>
            <person name="De vries R.P."/>
            <person name="Grigoriev I.V."/>
            <person name="Mortensen U.H."/>
            <person name="Andersen M.R."/>
            <person name="Baker S.E."/>
        </authorList>
    </citation>
    <scope>NUCLEOTIDE SEQUENCE [LARGE SCALE GENOMIC DNA]</scope>
    <source>
        <strain evidence="2 3">CBS 121057</strain>
    </source>
</reference>